<dbReference type="KEGG" id="gph:GEMMAAP_13285"/>
<dbReference type="OrthoDB" id="9784171at2"/>
<organism evidence="1 2">
    <name type="scientific">Gemmatimonas phototrophica</name>
    <dbReference type="NCBI Taxonomy" id="1379270"/>
    <lineage>
        <taxon>Bacteria</taxon>
        <taxon>Pseudomonadati</taxon>
        <taxon>Gemmatimonadota</taxon>
        <taxon>Gemmatimonadia</taxon>
        <taxon>Gemmatimonadales</taxon>
        <taxon>Gemmatimonadaceae</taxon>
        <taxon>Gemmatimonas</taxon>
    </lineage>
</organism>
<proteinExistence type="predicted"/>
<dbReference type="AlphaFoldDB" id="A0A143BKC0"/>
<gene>
    <name evidence="1" type="ORF">GEMMAAP_13285</name>
</gene>
<accession>A0A143BKC0</accession>
<dbReference type="Proteomes" id="UP000076404">
    <property type="component" value="Chromosome"/>
</dbReference>
<dbReference type="eggNOG" id="ENOG5033WUH">
    <property type="taxonomic scope" value="Bacteria"/>
</dbReference>
<evidence type="ECO:0000313" key="1">
    <source>
        <dbReference type="EMBL" id="AMW05517.1"/>
    </source>
</evidence>
<name>A0A143BKC0_9BACT</name>
<evidence type="ECO:0000313" key="2">
    <source>
        <dbReference type="Proteomes" id="UP000076404"/>
    </source>
</evidence>
<keyword evidence="2" id="KW-1185">Reference proteome</keyword>
<dbReference type="EMBL" id="CP011454">
    <property type="protein sequence ID" value="AMW05517.1"/>
    <property type="molecule type" value="Genomic_DNA"/>
</dbReference>
<protein>
    <recommendedName>
        <fullName evidence="3">4-vinyl reductase 4VR domain-containing protein</fullName>
    </recommendedName>
</protein>
<evidence type="ECO:0008006" key="3">
    <source>
        <dbReference type="Google" id="ProtNLM"/>
    </source>
</evidence>
<sequence length="228" mass="24989">MPLANDGRATRATPLASDSVLPLTGGPLDARLPLALLEAVKAIDTPAAELDADFVHELRNKRLGLSETVLQQIRRYNDAVRARQRIGYDEVLALARLIGRRPDADLAFREAGRRWARAFVDTVSGPRRGAARSLPSLLARPIALSALRKLARRYMDGTLVRQGSTLVLDVQSPVSADAAPKGTGCGLYEAAFRESLQLLADADGAVDHVMCRTRGDARCQWRADWRRR</sequence>
<dbReference type="RefSeq" id="WP_026848786.1">
    <property type="nucleotide sequence ID" value="NZ_CP011454.1"/>
</dbReference>
<reference evidence="1 2" key="1">
    <citation type="journal article" date="2014" name="Proc. Natl. Acad. Sci. U.S.A.">
        <title>Functional type 2 photosynthetic reaction centers found in the rare bacterial phylum Gemmatimonadetes.</title>
        <authorList>
            <person name="Zeng Y."/>
            <person name="Feng F."/>
            <person name="Medova H."/>
            <person name="Dean J."/>
            <person name="Koblizek M."/>
        </authorList>
    </citation>
    <scope>NUCLEOTIDE SEQUENCE [LARGE SCALE GENOMIC DNA]</scope>
    <source>
        <strain evidence="1 2">AP64</strain>
    </source>
</reference>
<reference evidence="1 2" key="2">
    <citation type="journal article" date="2016" name="Environ. Microbiol. Rep.">
        <title>Metagenomic evidence for the presence of phototrophic Gemmatimonadetes bacteria in diverse environments.</title>
        <authorList>
            <person name="Zeng Y."/>
            <person name="Baumbach J."/>
            <person name="Barbosa E.G."/>
            <person name="Azevedo V."/>
            <person name="Zhang C."/>
            <person name="Koblizek M."/>
        </authorList>
    </citation>
    <scope>NUCLEOTIDE SEQUENCE [LARGE SCALE GENOMIC DNA]</scope>
    <source>
        <strain evidence="1 2">AP64</strain>
    </source>
</reference>
<dbReference type="STRING" id="1379270.GEMMAAP_13285"/>